<gene>
    <name evidence="13" type="primary">recN</name>
    <name evidence="13" type="ORF">CXF42_04745</name>
    <name evidence="12" type="ORF">CXF48_10445</name>
</gene>
<dbReference type="GeneID" id="60808713"/>
<dbReference type="EMBL" id="PQNQ01000010">
    <property type="protein sequence ID" value="RRQ04223.1"/>
    <property type="molecule type" value="Genomic_DNA"/>
</dbReference>
<dbReference type="GO" id="GO:0043590">
    <property type="term" value="C:bacterial nucleoid"/>
    <property type="evidence" value="ECO:0007669"/>
    <property type="project" value="TreeGrafter"/>
</dbReference>
<evidence type="ECO:0000256" key="9">
    <source>
        <dbReference type="PIRNR" id="PIRNR003128"/>
    </source>
</evidence>
<feature type="region of interest" description="Disordered" evidence="10">
    <location>
        <begin position="556"/>
        <end position="586"/>
    </location>
</feature>
<dbReference type="PANTHER" id="PTHR11059:SF0">
    <property type="entry name" value="DNA REPAIR PROTEIN RECN"/>
    <property type="match status" value="1"/>
</dbReference>
<evidence type="ECO:0000256" key="3">
    <source>
        <dbReference type="ARBA" id="ARBA00021315"/>
    </source>
</evidence>
<dbReference type="AlphaFoldDB" id="A0A3R8QKI0"/>
<evidence type="ECO:0000313" key="14">
    <source>
        <dbReference type="Proteomes" id="UP000276526"/>
    </source>
</evidence>
<evidence type="ECO:0000313" key="12">
    <source>
        <dbReference type="EMBL" id="RRO85529.1"/>
    </source>
</evidence>
<comment type="caution">
    <text evidence="13">The sequence shown here is derived from an EMBL/GenBank/DDBJ whole genome shotgun (WGS) entry which is preliminary data.</text>
</comment>
<evidence type="ECO:0000256" key="5">
    <source>
        <dbReference type="ARBA" id="ARBA00022763"/>
    </source>
</evidence>
<keyword evidence="5 9" id="KW-0227">DNA damage</keyword>
<keyword evidence="4" id="KW-0547">Nucleotide-binding</keyword>
<keyword evidence="15" id="KW-1185">Reference proteome</keyword>
<dbReference type="InterPro" id="IPR027417">
    <property type="entry name" value="P-loop_NTPase"/>
</dbReference>
<evidence type="ECO:0000256" key="2">
    <source>
        <dbReference type="ARBA" id="ARBA00009441"/>
    </source>
</evidence>
<proteinExistence type="inferred from homology"/>
<evidence type="ECO:0000259" key="11">
    <source>
        <dbReference type="Pfam" id="PF02463"/>
    </source>
</evidence>
<dbReference type="GO" id="GO:0005524">
    <property type="term" value="F:ATP binding"/>
    <property type="evidence" value="ECO:0007669"/>
    <property type="project" value="UniProtKB-KW"/>
</dbReference>
<keyword evidence="6" id="KW-0067">ATP-binding</keyword>
<comment type="function">
    <text evidence="1 9">May be involved in recombinational repair of damaged DNA.</text>
</comment>
<name>A0A3R8QKI0_9CORY</name>
<dbReference type="SUPFAM" id="SSF52540">
    <property type="entry name" value="P-loop containing nucleoside triphosphate hydrolases"/>
    <property type="match status" value="2"/>
</dbReference>
<dbReference type="RefSeq" id="WP_010266805.1">
    <property type="nucleotide sequence ID" value="NZ_CP066067.1"/>
</dbReference>
<feature type="domain" description="RecF/RecN/SMC N-terminal" evidence="11">
    <location>
        <begin position="2"/>
        <end position="510"/>
    </location>
</feature>
<dbReference type="CDD" id="cd03241">
    <property type="entry name" value="ABC_RecN"/>
    <property type="match status" value="1"/>
</dbReference>
<evidence type="ECO:0000256" key="7">
    <source>
        <dbReference type="ARBA" id="ARBA00023204"/>
    </source>
</evidence>
<dbReference type="Proteomes" id="UP000278422">
    <property type="component" value="Unassembled WGS sequence"/>
</dbReference>
<dbReference type="Proteomes" id="UP000276526">
    <property type="component" value="Unassembled WGS sequence"/>
</dbReference>
<dbReference type="Pfam" id="PF02463">
    <property type="entry name" value="SMC_N"/>
    <property type="match status" value="1"/>
</dbReference>
<dbReference type="InterPro" id="IPR004604">
    <property type="entry name" value="DNA_recomb/repair_RecN"/>
</dbReference>
<evidence type="ECO:0000313" key="15">
    <source>
        <dbReference type="Proteomes" id="UP000278422"/>
    </source>
</evidence>
<dbReference type="PANTHER" id="PTHR11059">
    <property type="entry name" value="DNA REPAIR PROTEIN RECN"/>
    <property type="match status" value="1"/>
</dbReference>
<dbReference type="EMBL" id="PQNK01000022">
    <property type="protein sequence ID" value="RRO85529.1"/>
    <property type="molecule type" value="Genomic_DNA"/>
</dbReference>
<dbReference type="Gene3D" id="3.40.50.300">
    <property type="entry name" value="P-loop containing nucleotide triphosphate hydrolases"/>
    <property type="match status" value="2"/>
</dbReference>
<dbReference type="InterPro" id="IPR003395">
    <property type="entry name" value="RecF/RecN/SMC_N"/>
</dbReference>
<evidence type="ECO:0000313" key="13">
    <source>
        <dbReference type="EMBL" id="RRQ04223.1"/>
    </source>
</evidence>
<comment type="similarity">
    <text evidence="2 9">Belongs to the RecN family.</text>
</comment>
<keyword evidence="7 9" id="KW-0234">DNA repair</keyword>
<dbReference type="GO" id="GO:0006281">
    <property type="term" value="P:DNA repair"/>
    <property type="evidence" value="ECO:0007669"/>
    <property type="project" value="UniProtKB-KW"/>
</dbReference>
<evidence type="ECO:0000256" key="10">
    <source>
        <dbReference type="SAM" id="MobiDB-lite"/>
    </source>
</evidence>
<dbReference type="NCBIfam" id="TIGR00634">
    <property type="entry name" value="recN"/>
    <property type="match status" value="1"/>
</dbReference>
<dbReference type="GO" id="GO:0009432">
    <property type="term" value="P:SOS response"/>
    <property type="evidence" value="ECO:0007669"/>
    <property type="project" value="TreeGrafter"/>
</dbReference>
<evidence type="ECO:0000256" key="8">
    <source>
        <dbReference type="ARBA" id="ARBA00033408"/>
    </source>
</evidence>
<dbReference type="OrthoDB" id="9806954at2"/>
<evidence type="ECO:0000256" key="6">
    <source>
        <dbReference type="ARBA" id="ARBA00022840"/>
    </source>
</evidence>
<evidence type="ECO:0000256" key="1">
    <source>
        <dbReference type="ARBA" id="ARBA00003618"/>
    </source>
</evidence>
<reference evidence="14 15" key="1">
    <citation type="submission" date="2018-01" db="EMBL/GenBank/DDBJ databases">
        <title>Twenty Corynebacterium bovis Genomes.</title>
        <authorList>
            <person name="Gulvik C.A."/>
        </authorList>
    </citation>
    <scope>NUCLEOTIDE SEQUENCE [LARGE SCALE GENOMIC DNA]</scope>
    <source>
        <strain evidence="13 15">16-2004</strain>
        <strain evidence="12 14">F6900</strain>
    </source>
</reference>
<dbReference type="PIRSF" id="PIRSF003128">
    <property type="entry name" value="RecN"/>
    <property type="match status" value="1"/>
</dbReference>
<dbReference type="GO" id="GO:0006310">
    <property type="term" value="P:DNA recombination"/>
    <property type="evidence" value="ECO:0007669"/>
    <property type="project" value="InterPro"/>
</dbReference>
<organism evidence="13 15">
    <name type="scientific">Corynebacterium bovis</name>
    <dbReference type="NCBI Taxonomy" id="36808"/>
    <lineage>
        <taxon>Bacteria</taxon>
        <taxon>Bacillati</taxon>
        <taxon>Actinomycetota</taxon>
        <taxon>Actinomycetes</taxon>
        <taxon>Mycobacteriales</taxon>
        <taxon>Corynebacteriaceae</taxon>
        <taxon>Corynebacterium</taxon>
    </lineage>
</organism>
<sequence length="586" mass="61918">MLNELQIRNVGVIEEATAVFADGLTVVTGETGAGKTMVVTGLRLLSGHRADASRVRNGADKATVDGIFTTDSPAVAAMVEDIGGFVEDGEVIASRSVNASGRSRAHLAGRTVAAGVLGEFASHVITIHGQNDQLRLLDPVRQLRALDRFAGLDGARESYRGRRQRWIDLSRDLRRRTEDRRELALEADSLTRALEEIDALDPQPGEDAELKATIARLQDADDVREAAHVAITAIDGDDGETPGASDLLGRAHAALTGVAGDPRLEELAGRVAEVTGVLGDISQEIGRVVGDVPDPDSLEGLLQRQQDLRELRKYAVDVDGVLAWRDQARERLGSIDVSGEAVEKLQGEVQAAATAMVEEARALTAARSDAARRLSADVTEEIRGLHMAAEVRVEVDTPAVRGAAAAKACGPDGMDEVRFMLVQGGHAVPLSSSASGGELSRVMLALEVILAGSGRTMVFDEVDAGVGGKAAVEIGRRLAALAVDNQVIVVTHLPQVAAFADAHLHVSKATSESSVTSDVRTLSDDERVEELSRMLAGIESETGRAHAEELLRTAAELAPASGRASREGRGDRSSSPAAARRRPARS</sequence>
<accession>A0A3R8QKI0</accession>
<evidence type="ECO:0000256" key="4">
    <source>
        <dbReference type="ARBA" id="ARBA00022741"/>
    </source>
</evidence>
<protein>
    <recommendedName>
        <fullName evidence="3 9">DNA repair protein RecN</fullName>
    </recommendedName>
    <alternativeName>
        <fullName evidence="8 9">Recombination protein N</fullName>
    </alternativeName>
</protein>